<dbReference type="SUPFAM" id="SSF53167">
    <property type="entry name" value="Purine and uridine phosphorylases"/>
    <property type="match status" value="1"/>
</dbReference>
<dbReference type="CDD" id="cd09008">
    <property type="entry name" value="MTAN"/>
    <property type="match status" value="1"/>
</dbReference>
<dbReference type="PANTHER" id="PTHR46832:SF1">
    <property type="entry name" value="5'-METHYLTHIOADENOSINE_S-ADENOSYLHOMOCYSTEINE NUCLEOSIDASE"/>
    <property type="match status" value="1"/>
</dbReference>
<protein>
    <recommendedName>
        <fullName evidence="2">adenosylhomocysteine nucleosidase</fullName>
        <ecNumber evidence="2">3.2.2.9</ecNumber>
    </recommendedName>
</protein>
<gene>
    <name evidence="7" type="ORF">LKD42_08130</name>
</gene>
<evidence type="ECO:0000313" key="7">
    <source>
        <dbReference type="EMBL" id="MCC2149222.1"/>
    </source>
</evidence>
<keyword evidence="3" id="KW-0028">Amino-acid biosynthesis</keyword>
<dbReference type="GO" id="GO:0008782">
    <property type="term" value="F:adenosylhomocysteine nucleosidase activity"/>
    <property type="evidence" value="ECO:0007669"/>
    <property type="project" value="UniProtKB-EC"/>
</dbReference>
<keyword evidence="7" id="KW-0326">Glycosidase</keyword>
<comment type="pathway">
    <text evidence="1">Amino-acid biosynthesis; L-methionine biosynthesis via salvage pathway; S-methyl-5-thio-alpha-D-ribose 1-phosphate from S-methyl-5'-thioadenosine (hydrolase route): step 1/2.</text>
</comment>
<evidence type="ECO:0000313" key="8">
    <source>
        <dbReference type="Proteomes" id="UP001299235"/>
    </source>
</evidence>
<dbReference type="NCBIfam" id="TIGR01704">
    <property type="entry name" value="MTA_SAH-Nsdase"/>
    <property type="match status" value="1"/>
</dbReference>
<evidence type="ECO:0000256" key="4">
    <source>
        <dbReference type="ARBA" id="ARBA00022801"/>
    </source>
</evidence>
<dbReference type="Proteomes" id="UP001299235">
    <property type="component" value="Unassembled WGS sequence"/>
</dbReference>
<keyword evidence="8" id="KW-1185">Reference proteome</keyword>
<comment type="caution">
    <text evidence="7">The sequence shown here is derived from an EMBL/GenBank/DDBJ whole genome shotgun (WGS) entry which is preliminary data.</text>
</comment>
<dbReference type="InterPro" id="IPR035994">
    <property type="entry name" value="Nucleoside_phosphorylase_sf"/>
</dbReference>
<evidence type="ECO:0000259" key="6">
    <source>
        <dbReference type="Pfam" id="PF01048"/>
    </source>
</evidence>
<accession>A0ABS8EVL1</accession>
<evidence type="ECO:0000256" key="2">
    <source>
        <dbReference type="ARBA" id="ARBA00011974"/>
    </source>
</evidence>
<dbReference type="NCBIfam" id="NF004079">
    <property type="entry name" value="PRK05584.1"/>
    <property type="match status" value="1"/>
</dbReference>
<dbReference type="Pfam" id="PF01048">
    <property type="entry name" value="PNP_UDP_1"/>
    <property type="match status" value="1"/>
</dbReference>
<dbReference type="EMBL" id="JAJEQE010000023">
    <property type="protein sequence ID" value="MCC2149222.1"/>
    <property type="molecule type" value="Genomic_DNA"/>
</dbReference>
<dbReference type="PANTHER" id="PTHR46832">
    <property type="entry name" value="5'-METHYLTHIOADENOSINE/S-ADENOSYLHOMOCYSTEINE NUCLEOSIDASE"/>
    <property type="match status" value="1"/>
</dbReference>
<keyword evidence="5" id="KW-0486">Methionine biosynthesis</keyword>
<evidence type="ECO:0000256" key="1">
    <source>
        <dbReference type="ARBA" id="ARBA00004945"/>
    </source>
</evidence>
<dbReference type="RefSeq" id="WP_248835388.1">
    <property type="nucleotide sequence ID" value="NZ_JAJEQE010000023.1"/>
</dbReference>
<organism evidence="7 8">
    <name type="scientific">Hominisplanchenecus faecis</name>
    <dbReference type="NCBI Taxonomy" id="2885351"/>
    <lineage>
        <taxon>Bacteria</taxon>
        <taxon>Bacillati</taxon>
        <taxon>Bacillota</taxon>
        <taxon>Clostridia</taxon>
        <taxon>Lachnospirales</taxon>
        <taxon>Lachnospiraceae</taxon>
        <taxon>Hominisplanchenecus</taxon>
    </lineage>
</organism>
<reference evidence="7 8" key="1">
    <citation type="submission" date="2021-10" db="EMBL/GenBank/DDBJ databases">
        <title>Anaerobic single-cell dispensing facilitates the cultivation of human gut bacteria.</title>
        <authorList>
            <person name="Afrizal A."/>
        </authorList>
    </citation>
    <scope>NUCLEOTIDE SEQUENCE [LARGE SCALE GENOMIC DNA]</scope>
    <source>
        <strain evidence="7 8">CLA-AA-H246</strain>
    </source>
</reference>
<feature type="domain" description="Nucleoside phosphorylase" evidence="6">
    <location>
        <begin position="3"/>
        <end position="228"/>
    </location>
</feature>
<name>A0ABS8EVL1_9FIRM</name>
<dbReference type="InterPro" id="IPR010049">
    <property type="entry name" value="MTA_SAH_Nsdase"/>
</dbReference>
<evidence type="ECO:0000256" key="5">
    <source>
        <dbReference type="ARBA" id="ARBA00023167"/>
    </source>
</evidence>
<dbReference type="InterPro" id="IPR000845">
    <property type="entry name" value="Nucleoside_phosphorylase_d"/>
</dbReference>
<keyword evidence="4 7" id="KW-0378">Hydrolase</keyword>
<dbReference type="EC" id="3.2.2.9" evidence="2"/>
<sequence>MGTIGIIGAMEVEVKELKEQMQITRQLTKAGMEFCEGILEGQDVVVVRSGVGKVNAAVCTQILIDVFDVKAVINTGIAGSLKAEINIGDLVISSDLVHHDMDAVSFGYPKGQIPQMDVFSFEADKALADLAEKVCEEVNPEIQVFHGRVVSGDQFIADKETKENISTLFAGYCTEMEGAAIAQTAHLNEVPFVVLRAISDKADDSASMDYPTFEKQAVAHSVRLVRGMMKNLAAKEA</sequence>
<proteinExistence type="predicted"/>
<dbReference type="Gene3D" id="3.40.50.1580">
    <property type="entry name" value="Nucleoside phosphorylase domain"/>
    <property type="match status" value="1"/>
</dbReference>
<evidence type="ECO:0000256" key="3">
    <source>
        <dbReference type="ARBA" id="ARBA00022605"/>
    </source>
</evidence>